<accession>A0A7I9XTU3</accession>
<evidence type="ECO:0000313" key="2">
    <source>
        <dbReference type="Proteomes" id="UP000465361"/>
    </source>
</evidence>
<evidence type="ECO:0000313" key="1">
    <source>
        <dbReference type="EMBL" id="GFG73433.1"/>
    </source>
</evidence>
<reference evidence="1 2" key="1">
    <citation type="journal article" date="2019" name="Emerg. Microbes Infect.">
        <title>Comprehensive subspecies identification of 175 nontuberculous mycobacteria species based on 7547 genomic profiles.</title>
        <authorList>
            <person name="Matsumoto Y."/>
            <person name="Kinjo T."/>
            <person name="Motooka D."/>
            <person name="Nabeya D."/>
            <person name="Jung N."/>
            <person name="Uechi K."/>
            <person name="Horii T."/>
            <person name="Iida T."/>
            <person name="Fujita J."/>
            <person name="Nakamura S."/>
        </authorList>
    </citation>
    <scope>NUCLEOTIDE SEQUENCE [LARGE SCALE GENOMIC DNA]</scope>
    <source>
        <strain evidence="1 2">JCM 17322</strain>
    </source>
</reference>
<evidence type="ECO:0008006" key="3">
    <source>
        <dbReference type="Google" id="ProtNLM"/>
    </source>
</evidence>
<dbReference type="AlphaFoldDB" id="A0A7I9XTU3"/>
<sequence>MVARVLITAAAAALLNQLQERHGPVMFHQSGGCCDGSSPMCYPDGEFIVGDRDVLLGVLDVGPDGVPVWISGPQFEAWKHTQLIIDVVPGRGGGFSLEAPEGMRFLSRGRVFTEAENAQLHTAGLITGADYARGARPAGRAPVVAEAADACPVPAGAPGISGAGGPRAPVIS</sequence>
<dbReference type="Proteomes" id="UP000465361">
    <property type="component" value="Unassembled WGS sequence"/>
</dbReference>
<dbReference type="EMBL" id="BLKW01000002">
    <property type="protein sequence ID" value="GFG73433.1"/>
    <property type="molecule type" value="Genomic_DNA"/>
</dbReference>
<proteinExistence type="predicted"/>
<gene>
    <name evidence="1" type="ORF">MBOT_07980</name>
</gene>
<dbReference type="InterPro" id="IPR008497">
    <property type="entry name" value="DUF779"/>
</dbReference>
<keyword evidence="2" id="KW-1185">Reference proteome</keyword>
<comment type="caution">
    <text evidence="1">The sequence shown here is derived from an EMBL/GenBank/DDBJ whole genome shotgun (WGS) entry which is preliminary data.</text>
</comment>
<name>A0A7I9XTU3_9MYCO</name>
<dbReference type="Pfam" id="PF05610">
    <property type="entry name" value="DUF779"/>
    <property type="match status" value="1"/>
</dbReference>
<protein>
    <recommendedName>
        <fullName evidence="3">Acetaldehyde dehydrogenase</fullName>
    </recommendedName>
</protein>
<organism evidence="1 2">
    <name type="scientific">Mycobacterium botniense</name>
    <dbReference type="NCBI Taxonomy" id="84962"/>
    <lineage>
        <taxon>Bacteria</taxon>
        <taxon>Bacillati</taxon>
        <taxon>Actinomycetota</taxon>
        <taxon>Actinomycetes</taxon>
        <taxon>Mycobacteriales</taxon>
        <taxon>Mycobacteriaceae</taxon>
        <taxon>Mycobacterium</taxon>
    </lineage>
</organism>
<dbReference type="RefSeq" id="WP_163754537.1">
    <property type="nucleotide sequence ID" value="NZ_BLKW01000002.1"/>
</dbReference>